<evidence type="ECO:0008006" key="4">
    <source>
        <dbReference type="Google" id="ProtNLM"/>
    </source>
</evidence>
<accession>A0AAD7BQ70</accession>
<feature type="chain" id="PRO_5042078894" description="Secreted protein" evidence="1">
    <location>
        <begin position="16"/>
        <end position="74"/>
    </location>
</feature>
<feature type="signal peptide" evidence="1">
    <location>
        <begin position="1"/>
        <end position="15"/>
    </location>
</feature>
<proteinExistence type="predicted"/>
<comment type="caution">
    <text evidence="2">The sequence shown here is derived from an EMBL/GenBank/DDBJ whole genome shotgun (WGS) entry which is preliminary data.</text>
</comment>
<organism evidence="2 3">
    <name type="scientific">Roridomyces roridus</name>
    <dbReference type="NCBI Taxonomy" id="1738132"/>
    <lineage>
        <taxon>Eukaryota</taxon>
        <taxon>Fungi</taxon>
        <taxon>Dikarya</taxon>
        <taxon>Basidiomycota</taxon>
        <taxon>Agaricomycotina</taxon>
        <taxon>Agaricomycetes</taxon>
        <taxon>Agaricomycetidae</taxon>
        <taxon>Agaricales</taxon>
        <taxon>Marasmiineae</taxon>
        <taxon>Mycenaceae</taxon>
        <taxon>Roridomyces</taxon>
    </lineage>
</organism>
<feature type="non-terminal residue" evidence="2">
    <location>
        <position position="74"/>
    </location>
</feature>
<dbReference type="AlphaFoldDB" id="A0AAD7BQ70"/>
<name>A0AAD7BQ70_9AGAR</name>
<keyword evidence="3" id="KW-1185">Reference proteome</keyword>
<dbReference type="Proteomes" id="UP001221142">
    <property type="component" value="Unassembled WGS sequence"/>
</dbReference>
<evidence type="ECO:0000256" key="1">
    <source>
        <dbReference type="SAM" id="SignalP"/>
    </source>
</evidence>
<dbReference type="EMBL" id="JARKIF010000011">
    <property type="protein sequence ID" value="KAJ7627343.1"/>
    <property type="molecule type" value="Genomic_DNA"/>
</dbReference>
<gene>
    <name evidence="2" type="ORF">FB45DRAFT_921106</name>
</gene>
<protein>
    <recommendedName>
        <fullName evidence="4">Secreted protein</fullName>
    </recommendedName>
</protein>
<evidence type="ECO:0000313" key="3">
    <source>
        <dbReference type="Proteomes" id="UP001221142"/>
    </source>
</evidence>
<sequence length="74" mass="8283">MLNLRLSALISLTSGASPTFKDIVWISAMAYLRRSRRSKASPRRIRVIRSGQSSIAKTLPTSTEIQNDGQWGDY</sequence>
<evidence type="ECO:0000313" key="2">
    <source>
        <dbReference type="EMBL" id="KAJ7627343.1"/>
    </source>
</evidence>
<keyword evidence="1" id="KW-0732">Signal</keyword>
<reference evidence="2" key="1">
    <citation type="submission" date="2023-03" db="EMBL/GenBank/DDBJ databases">
        <title>Massive genome expansion in bonnet fungi (Mycena s.s.) driven by repeated elements and novel gene families across ecological guilds.</title>
        <authorList>
            <consortium name="Lawrence Berkeley National Laboratory"/>
            <person name="Harder C.B."/>
            <person name="Miyauchi S."/>
            <person name="Viragh M."/>
            <person name="Kuo A."/>
            <person name="Thoen E."/>
            <person name="Andreopoulos B."/>
            <person name="Lu D."/>
            <person name="Skrede I."/>
            <person name="Drula E."/>
            <person name="Henrissat B."/>
            <person name="Morin E."/>
            <person name="Kohler A."/>
            <person name="Barry K."/>
            <person name="LaButti K."/>
            <person name="Morin E."/>
            <person name="Salamov A."/>
            <person name="Lipzen A."/>
            <person name="Mereny Z."/>
            <person name="Hegedus B."/>
            <person name="Baldrian P."/>
            <person name="Stursova M."/>
            <person name="Weitz H."/>
            <person name="Taylor A."/>
            <person name="Grigoriev I.V."/>
            <person name="Nagy L.G."/>
            <person name="Martin F."/>
            <person name="Kauserud H."/>
        </authorList>
    </citation>
    <scope>NUCLEOTIDE SEQUENCE</scope>
    <source>
        <strain evidence="2">9284</strain>
    </source>
</reference>